<accession>G9EP29</accession>
<evidence type="ECO:0008006" key="3">
    <source>
        <dbReference type="Google" id="ProtNLM"/>
    </source>
</evidence>
<dbReference type="EMBL" id="JH413822">
    <property type="protein sequence ID" value="EHL30864.1"/>
    <property type="molecule type" value="Genomic_DNA"/>
</dbReference>
<keyword evidence="2" id="KW-1185">Reference proteome</keyword>
<organism evidence="1 2">
    <name type="scientific">Legionella drancourtii LLAP12</name>
    <dbReference type="NCBI Taxonomy" id="658187"/>
    <lineage>
        <taxon>Bacteria</taxon>
        <taxon>Pseudomonadati</taxon>
        <taxon>Pseudomonadota</taxon>
        <taxon>Gammaproteobacteria</taxon>
        <taxon>Legionellales</taxon>
        <taxon>Legionellaceae</taxon>
        <taxon>Legionella</taxon>
    </lineage>
</organism>
<dbReference type="InterPro" id="IPR036412">
    <property type="entry name" value="HAD-like_sf"/>
</dbReference>
<protein>
    <recommendedName>
        <fullName evidence="3">Dot/Icm T4SS effector</fullName>
    </recommendedName>
</protein>
<evidence type="ECO:0000313" key="2">
    <source>
        <dbReference type="Proteomes" id="UP000002770"/>
    </source>
</evidence>
<dbReference type="InParanoid" id="G9EP29"/>
<evidence type="ECO:0000313" key="1">
    <source>
        <dbReference type="EMBL" id="EHL30864.1"/>
    </source>
</evidence>
<reference evidence="1 2" key="1">
    <citation type="journal article" date="2011" name="BMC Genomics">
        <title>Insight into cross-talk between intra-amoebal pathogens.</title>
        <authorList>
            <person name="Gimenez G."/>
            <person name="Bertelli C."/>
            <person name="Moliner C."/>
            <person name="Robert C."/>
            <person name="Raoult D."/>
            <person name="Fournier P.E."/>
            <person name="Greub G."/>
        </authorList>
    </citation>
    <scope>NUCLEOTIDE SEQUENCE [LARGE SCALE GENOMIC DNA]</scope>
    <source>
        <strain evidence="1 2">LLAP12</strain>
    </source>
</reference>
<dbReference type="InterPro" id="IPR023214">
    <property type="entry name" value="HAD_sf"/>
</dbReference>
<gene>
    <name evidence="1" type="ORF">LDG_7010</name>
</gene>
<proteinExistence type="predicted"/>
<dbReference type="AlphaFoldDB" id="G9EP29"/>
<dbReference type="OrthoDB" id="5639065at2"/>
<sequence>MPKIAIFTDFDGTLTCREGLKTVNSDFYNSLFYIQQGQLILKPTKEIQALFVDKFGKYTTGFDYKKKDSDILLSLQALTFLTELLKSEHVAINIITKNYKEYVVALLSYHGFTNEDIARIIIKDSGDKYKDVKAIKNEMKPIEGQILAYVFDDNKNDMSRMNKALHGTHFQVKTYAKSPRQFKWSDYLEEIKAKLSSEERCISEVDEKSLSDTAGRSSRFFSELSIVDKINADQGEKQNRTLGNT</sequence>
<dbReference type="Gene3D" id="3.40.50.1000">
    <property type="entry name" value="HAD superfamily/HAD-like"/>
    <property type="match status" value="1"/>
</dbReference>
<dbReference type="SUPFAM" id="SSF56784">
    <property type="entry name" value="HAD-like"/>
    <property type="match status" value="1"/>
</dbReference>
<dbReference type="Proteomes" id="UP000002770">
    <property type="component" value="Unassembled WGS sequence"/>
</dbReference>
<dbReference type="HOGENOM" id="CLU_1132486_0_0_6"/>
<name>G9EP29_9GAMM</name>
<dbReference type="RefSeq" id="WP_006870934.1">
    <property type="nucleotide sequence ID" value="NZ_JH413822.1"/>
</dbReference>
<dbReference type="eggNOG" id="COG4359">
    <property type="taxonomic scope" value="Bacteria"/>
</dbReference>